<name>A0ABV9TCZ4_9GAMM</name>
<gene>
    <name evidence="3" type="ORF">ACFPDQ_07415</name>
</gene>
<organism evidence="3 4">
    <name type="scientific">Pseudofrancisella aestuarii</name>
    <dbReference type="NCBI Taxonomy" id="2670347"/>
    <lineage>
        <taxon>Bacteria</taxon>
        <taxon>Pseudomonadati</taxon>
        <taxon>Pseudomonadota</taxon>
        <taxon>Gammaproteobacteria</taxon>
        <taxon>Thiotrichales</taxon>
        <taxon>Francisellaceae</taxon>
        <taxon>Pseudofrancisella</taxon>
    </lineage>
</organism>
<keyword evidence="1 3" id="KW-0315">Glutamine amidotransferase</keyword>
<evidence type="ECO:0000256" key="1">
    <source>
        <dbReference type="ARBA" id="ARBA00022962"/>
    </source>
</evidence>
<accession>A0ABV9TCZ4</accession>
<dbReference type="Pfam" id="PF01841">
    <property type="entry name" value="Transglut_core"/>
    <property type="match status" value="1"/>
</dbReference>
<dbReference type="EMBL" id="JBHSJH010000003">
    <property type="protein sequence ID" value="MFC4892877.1"/>
    <property type="molecule type" value="Genomic_DNA"/>
</dbReference>
<dbReference type="PANTHER" id="PTHR33490">
    <property type="entry name" value="BLR5614 PROTEIN-RELATED"/>
    <property type="match status" value="1"/>
</dbReference>
<keyword evidence="4" id="KW-1185">Reference proteome</keyword>
<evidence type="ECO:0000313" key="4">
    <source>
        <dbReference type="Proteomes" id="UP001595926"/>
    </source>
</evidence>
<proteinExistence type="predicted"/>
<feature type="domain" description="Glutamine amidotransferase type-2" evidence="2">
    <location>
        <begin position="1"/>
        <end position="258"/>
    </location>
</feature>
<dbReference type="Pfam" id="PF13230">
    <property type="entry name" value="GATase_4"/>
    <property type="match status" value="1"/>
</dbReference>
<dbReference type="InterPro" id="IPR017932">
    <property type="entry name" value="GATase_2_dom"/>
</dbReference>
<dbReference type="Gene3D" id="3.60.20.10">
    <property type="entry name" value="Glutamine Phosphoribosylpyrophosphate, subunit 1, domain 1"/>
    <property type="match status" value="1"/>
</dbReference>
<dbReference type="Proteomes" id="UP001595926">
    <property type="component" value="Unassembled WGS sequence"/>
</dbReference>
<sequence>MLSKIIAISSDCPITPRIGFYNPNPSLKFDKDFMWGVGWYHTNYNAATVIKDTQVDNVYALKTMFEKNSNFLSNTFLGHIYDTNQSRTDLNIQPFVKPYAGKEWTLVHNGDLNHGYKNTLTLDANDFEPVGTTDSEYILCWFLSQLKKNNIRELDVDGLYFAYDLLKKINETGQANLFISNGENTIIYQDVDDYNPIYYSRFFPPSNYCYLNLNKVYISTGANDDSLRTYMIFSTSYSENTGDWRKLEPGKMVVVSRGLVIWSSDALNYNYNFPGTTNNNLNNFNAPRENSELPILQKDEIVRVNRNLSAPPRILHVTHETSYSYLQAVNLSKHSIRMRPVEDSNQKIIDYSLKVSVECDSEHYKDVFDNEVTFFKTNEPYKELTIKMESKIALSSCPLKKNSVHRRTTMPLPWMPWQRQMMTPYLLPTELPETQLEELMEYAISFVKRNNSDVISVLEDINKTIYYEYKYVPNATNFGTTAYDVYITREGVCQDFSNLFICLSRLLGIPARYRAGYIFNGGKYENTQMSDATHAWVEVYLPWVGWVGYDPTNGCEVNTDHIRIACGRNYIDATPTSGTIYRGGGTETLGINVKVFDITGQE</sequence>
<dbReference type="Pfam" id="PF08379">
    <property type="entry name" value="Bact_transglu_N"/>
    <property type="match status" value="1"/>
</dbReference>
<dbReference type="SUPFAM" id="SSF54001">
    <property type="entry name" value="Cysteine proteinases"/>
    <property type="match status" value="1"/>
</dbReference>
<dbReference type="InterPro" id="IPR013589">
    <property type="entry name" value="Bac_transglu_N"/>
</dbReference>
<dbReference type="PANTHER" id="PTHR33490:SF6">
    <property type="entry name" value="SLL1049 PROTEIN"/>
    <property type="match status" value="1"/>
</dbReference>
<dbReference type="PROSITE" id="PS51278">
    <property type="entry name" value="GATASE_TYPE_2"/>
    <property type="match status" value="1"/>
</dbReference>
<dbReference type="RefSeq" id="WP_119331116.1">
    <property type="nucleotide sequence ID" value="NZ_JBHSJH010000003.1"/>
</dbReference>
<dbReference type="SMART" id="SM00460">
    <property type="entry name" value="TGc"/>
    <property type="match status" value="1"/>
</dbReference>
<reference evidence="4" key="1">
    <citation type="journal article" date="2019" name="Int. J. Syst. Evol. Microbiol.">
        <title>The Global Catalogue of Microorganisms (GCM) 10K type strain sequencing project: providing services to taxonomists for standard genome sequencing and annotation.</title>
        <authorList>
            <consortium name="The Broad Institute Genomics Platform"/>
            <consortium name="The Broad Institute Genome Sequencing Center for Infectious Disease"/>
            <person name="Wu L."/>
            <person name="Ma J."/>
        </authorList>
    </citation>
    <scope>NUCLEOTIDE SEQUENCE [LARGE SCALE GENOMIC DNA]</scope>
    <source>
        <strain evidence="4">CGMCC 1.13718</strain>
    </source>
</reference>
<dbReference type="InterPro" id="IPR038765">
    <property type="entry name" value="Papain-like_cys_pep_sf"/>
</dbReference>
<dbReference type="InterPro" id="IPR029055">
    <property type="entry name" value="Ntn_hydrolases_N"/>
</dbReference>
<dbReference type="SUPFAM" id="SSF56235">
    <property type="entry name" value="N-terminal nucleophile aminohydrolases (Ntn hydrolases)"/>
    <property type="match status" value="1"/>
</dbReference>
<dbReference type="InterPro" id="IPR002931">
    <property type="entry name" value="Transglutaminase-like"/>
</dbReference>
<evidence type="ECO:0000259" key="2">
    <source>
        <dbReference type="PROSITE" id="PS51278"/>
    </source>
</evidence>
<evidence type="ECO:0000313" key="3">
    <source>
        <dbReference type="EMBL" id="MFC4892877.1"/>
    </source>
</evidence>
<dbReference type="Gene3D" id="3.10.620.30">
    <property type="match status" value="1"/>
</dbReference>
<protein>
    <submittedName>
        <fullName evidence="3">Class II glutamine amidotransferase</fullName>
    </submittedName>
</protein>
<comment type="caution">
    <text evidence="3">The sequence shown here is derived from an EMBL/GenBank/DDBJ whole genome shotgun (WGS) entry which is preliminary data.</text>
</comment>
<dbReference type="InterPro" id="IPR026869">
    <property type="entry name" value="EgtC-like"/>
</dbReference>
<dbReference type="CDD" id="cd01908">
    <property type="entry name" value="YafJ"/>
    <property type="match status" value="1"/>
</dbReference>